<dbReference type="EMBL" id="PHHC01000079">
    <property type="protein sequence ID" value="PPE03990.1"/>
    <property type="molecule type" value="Genomic_DNA"/>
</dbReference>
<sequence length="49" mass="5777">MEPVNDLALKFVECLEYCVYLKDKQNHHPQTVEVCDHLAKEIIEFLKVC</sequence>
<evidence type="ECO:0000313" key="2">
    <source>
        <dbReference type="Proteomes" id="UP000239425"/>
    </source>
</evidence>
<accession>A0A2S5R9L2</accession>
<proteinExistence type="predicted"/>
<keyword evidence="2" id="KW-1185">Reference proteome</keyword>
<reference evidence="1 2" key="1">
    <citation type="submission" date="2017-11" db="EMBL/GenBank/DDBJ databases">
        <title>Comparative genomic analysis of Holospora spp., intranuclear symbionts of paramecia.</title>
        <authorList>
            <person name="Garushyants S.K."/>
            <person name="Beliavskaya A."/>
            <person name="Malko D.B."/>
            <person name="Logacheva M.D."/>
            <person name="Rautian M.S."/>
            <person name="Gelfand M.S."/>
        </authorList>
    </citation>
    <scope>NUCLEOTIDE SEQUENCE [LARGE SCALE GENOMIC DNA]</scope>
    <source>
        <strain evidence="2">02AZ16</strain>
    </source>
</reference>
<dbReference type="AlphaFoldDB" id="A0A2S5R9L2"/>
<dbReference type="Proteomes" id="UP000239425">
    <property type="component" value="Unassembled WGS sequence"/>
</dbReference>
<name>A0A2S5R9L2_9PROT</name>
<dbReference type="RefSeq" id="WP_207760881.1">
    <property type="nucleotide sequence ID" value="NZ_PHHC01000079.1"/>
</dbReference>
<organism evidence="1 2">
    <name type="scientific">Holospora curviuscula</name>
    <dbReference type="NCBI Taxonomy" id="1082868"/>
    <lineage>
        <taxon>Bacteria</taxon>
        <taxon>Pseudomonadati</taxon>
        <taxon>Pseudomonadota</taxon>
        <taxon>Alphaproteobacteria</taxon>
        <taxon>Holosporales</taxon>
        <taxon>Holosporaceae</taxon>
        <taxon>Holospora</taxon>
    </lineage>
</organism>
<comment type="caution">
    <text evidence="1">The sequence shown here is derived from an EMBL/GenBank/DDBJ whole genome shotgun (WGS) entry which is preliminary data.</text>
</comment>
<protein>
    <submittedName>
        <fullName evidence="1">Uncharacterized protein</fullName>
    </submittedName>
</protein>
<evidence type="ECO:0000313" key="1">
    <source>
        <dbReference type="EMBL" id="PPE03990.1"/>
    </source>
</evidence>
<gene>
    <name evidence="1" type="ORF">HCUR_00525</name>
</gene>